<evidence type="ECO:0000313" key="7">
    <source>
        <dbReference type="EMBL" id="MEN2746023.1"/>
    </source>
</evidence>
<keyword evidence="8" id="KW-1185">Reference proteome</keyword>
<dbReference type="RefSeq" id="WP_345883780.1">
    <property type="nucleotide sequence ID" value="NZ_JBDFRB010000004.1"/>
</dbReference>
<comment type="function">
    <text evidence="1">Involved in the transposition of the insertion sequence.</text>
</comment>
<evidence type="ECO:0000256" key="1">
    <source>
        <dbReference type="ARBA" id="ARBA00002286"/>
    </source>
</evidence>
<dbReference type="InterPro" id="IPR036397">
    <property type="entry name" value="RNaseH_sf"/>
</dbReference>
<name>A0ABU9X7F1_9MICC</name>
<feature type="domain" description="Integrase catalytic" evidence="2">
    <location>
        <begin position="120"/>
        <end position="282"/>
    </location>
</feature>
<dbReference type="EMBL" id="JBDFRB010000024">
    <property type="protein sequence ID" value="MEN2746023.1"/>
    <property type="molecule type" value="Genomic_DNA"/>
</dbReference>
<comment type="caution">
    <text evidence="7">The sequence shown here is derived from an EMBL/GenBank/DDBJ whole genome shotgun (WGS) entry which is preliminary data.</text>
</comment>
<dbReference type="SUPFAM" id="SSF53098">
    <property type="entry name" value="Ribonuclease H-like"/>
    <property type="match status" value="1"/>
</dbReference>
<protein>
    <submittedName>
        <fullName evidence="7">IS3 family transposase</fullName>
    </submittedName>
</protein>
<dbReference type="Gene3D" id="3.30.420.10">
    <property type="entry name" value="Ribonuclease H-like superfamily/Ribonuclease H"/>
    <property type="match status" value="1"/>
</dbReference>
<sequence>MKAHAVASLKAEHRLPVLLEVAGLARSTFFYHQARLDRADPRAGLKDAVRAAFEAARGRYGHRRVHRELVKAGWQVAKKTVLELMRQLGLACHVRRKRRYASYRGEAGPVAENIMDRQFSAESPNQKWVTDVTEFRVGNDKLYLSPVMDLFNREIIAYSTGRSPNLQLATSSLRQALTALGPGEHPVVHSDQGFQYQHRTWRKLLADAGATQSMSRKGNCFDNAVIENFFGHLKEECFHHVRYLSIEALEHALHDYIRWYNNERTSQRLQGLSPVEYRAQALPA</sequence>
<evidence type="ECO:0000313" key="3">
    <source>
        <dbReference type="EMBL" id="MEN2744030.1"/>
    </source>
</evidence>
<dbReference type="Pfam" id="PF13333">
    <property type="entry name" value="rve_2"/>
    <property type="match status" value="1"/>
</dbReference>
<gene>
    <name evidence="3" type="ORF">ABCQ75_05695</name>
    <name evidence="4" type="ORF">ABCQ75_12515</name>
    <name evidence="5" type="ORF">ABCQ75_12900</name>
    <name evidence="6" type="ORF">ABCQ75_15880</name>
    <name evidence="7" type="ORF">ABCQ75_15980</name>
</gene>
<evidence type="ECO:0000313" key="8">
    <source>
        <dbReference type="Proteomes" id="UP001422074"/>
    </source>
</evidence>
<evidence type="ECO:0000313" key="6">
    <source>
        <dbReference type="EMBL" id="MEN2746003.1"/>
    </source>
</evidence>
<dbReference type="EMBL" id="JBDFRB010000024">
    <property type="protein sequence ID" value="MEN2746003.1"/>
    <property type="molecule type" value="Genomic_DNA"/>
</dbReference>
<dbReference type="InterPro" id="IPR048020">
    <property type="entry name" value="Transpos_IS3"/>
</dbReference>
<dbReference type="InterPro" id="IPR012337">
    <property type="entry name" value="RNaseH-like_sf"/>
</dbReference>
<dbReference type="InterPro" id="IPR025948">
    <property type="entry name" value="HTH-like_dom"/>
</dbReference>
<evidence type="ECO:0000313" key="4">
    <source>
        <dbReference type="EMBL" id="MEN2745351.1"/>
    </source>
</evidence>
<dbReference type="EMBL" id="JBDFRB010000011">
    <property type="protein sequence ID" value="MEN2745351.1"/>
    <property type="molecule type" value="Genomic_DNA"/>
</dbReference>
<accession>A0ABU9X7F1</accession>
<dbReference type="PROSITE" id="PS50994">
    <property type="entry name" value="INTEGRASE"/>
    <property type="match status" value="1"/>
</dbReference>
<evidence type="ECO:0000259" key="2">
    <source>
        <dbReference type="PROSITE" id="PS50994"/>
    </source>
</evidence>
<dbReference type="EMBL" id="JBDFRB010000012">
    <property type="protein sequence ID" value="MEN2745426.1"/>
    <property type="molecule type" value="Genomic_DNA"/>
</dbReference>
<dbReference type="PANTHER" id="PTHR46889">
    <property type="entry name" value="TRANSPOSASE INSF FOR INSERTION SEQUENCE IS3B-RELATED"/>
    <property type="match status" value="1"/>
</dbReference>
<evidence type="ECO:0000313" key="5">
    <source>
        <dbReference type="EMBL" id="MEN2745426.1"/>
    </source>
</evidence>
<dbReference type="NCBIfam" id="NF033516">
    <property type="entry name" value="transpos_IS3"/>
    <property type="match status" value="1"/>
</dbReference>
<dbReference type="Proteomes" id="UP001422074">
    <property type="component" value="Unassembled WGS sequence"/>
</dbReference>
<proteinExistence type="predicted"/>
<dbReference type="EMBL" id="JBDFRB010000004">
    <property type="protein sequence ID" value="MEN2744030.1"/>
    <property type="molecule type" value="Genomic_DNA"/>
</dbReference>
<dbReference type="InterPro" id="IPR001584">
    <property type="entry name" value="Integrase_cat-core"/>
</dbReference>
<dbReference type="PANTHER" id="PTHR46889:SF4">
    <property type="entry name" value="TRANSPOSASE INSO FOR INSERTION SEQUENCE ELEMENT IS911B-RELATED"/>
    <property type="match status" value="1"/>
</dbReference>
<dbReference type="InterPro" id="IPR050900">
    <property type="entry name" value="Transposase_IS3/IS150/IS904"/>
</dbReference>
<organism evidence="7 8">
    <name type="scientific">Sinomonas halotolerans</name>
    <dbReference type="NCBI Taxonomy" id="1644133"/>
    <lineage>
        <taxon>Bacteria</taxon>
        <taxon>Bacillati</taxon>
        <taxon>Actinomycetota</taxon>
        <taxon>Actinomycetes</taxon>
        <taxon>Micrococcales</taxon>
        <taxon>Micrococcaceae</taxon>
        <taxon>Sinomonas</taxon>
    </lineage>
</organism>
<reference evidence="7 8" key="1">
    <citation type="submission" date="2024-05" db="EMBL/GenBank/DDBJ databases">
        <title>Sinomonas sp. nov., isolated from a waste landfill.</title>
        <authorList>
            <person name="Zhao Y."/>
        </authorList>
    </citation>
    <scope>NUCLEOTIDE SEQUENCE [LARGE SCALE GENOMIC DNA]</scope>
    <source>
        <strain evidence="7 8">CCTCC AB2014300</strain>
    </source>
</reference>
<dbReference type="Pfam" id="PF00665">
    <property type="entry name" value="rve"/>
    <property type="match status" value="1"/>
</dbReference>
<dbReference type="Pfam" id="PF13276">
    <property type="entry name" value="HTH_21"/>
    <property type="match status" value="1"/>
</dbReference>